<keyword evidence="3" id="KW-1185">Reference proteome</keyword>
<accession>A0A834M9Q6</accession>
<dbReference type="Proteomes" id="UP000625711">
    <property type="component" value="Unassembled WGS sequence"/>
</dbReference>
<organism evidence="2 3">
    <name type="scientific">Rhynchophorus ferrugineus</name>
    <name type="common">Red palm weevil</name>
    <name type="synonym">Curculio ferrugineus</name>
    <dbReference type="NCBI Taxonomy" id="354439"/>
    <lineage>
        <taxon>Eukaryota</taxon>
        <taxon>Metazoa</taxon>
        <taxon>Ecdysozoa</taxon>
        <taxon>Arthropoda</taxon>
        <taxon>Hexapoda</taxon>
        <taxon>Insecta</taxon>
        <taxon>Pterygota</taxon>
        <taxon>Neoptera</taxon>
        <taxon>Endopterygota</taxon>
        <taxon>Coleoptera</taxon>
        <taxon>Polyphaga</taxon>
        <taxon>Cucujiformia</taxon>
        <taxon>Curculionidae</taxon>
        <taxon>Dryophthorinae</taxon>
        <taxon>Rhynchophorus</taxon>
    </lineage>
</organism>
<evidence type="ECO:0000256" key="1">
    <source>
        <dbReference type="SAM" id="MobiDB-lite"/>
    </source>
</evidence>
<protein>
    <submittedName>
        <fullName evidence="2">Uncharacterized protein</fullName>
    </submittedName>
</protein>
<sequence>MDKKKFRVIDYLVYARNTLNTVDEVQFITVTHLSVHSLHFSRYIPHACYQRQGHAQIESEDDSQGNDVEDQKPGHHHHLRIFPIEPPFWEWVAHLKV</sequence>
<evidence type="ECO:0000313" key="3">
    <source>
        <dbReference type="Proteomes" id="UP000625711"/>
    </source>
</evidence>
<comment type="caution">
    <text evidence="2">The sequence shown here is derived from an EMBL/GenBank/DDBJ whole genome shotgun (WGS) entry which is preliminary data.</text>
</comment>
<proteinExistence type="predicted"/>
<gene>
    <name evidence="2" type="ORF">GWI33_009556</name>
</gene>
<reference evidence="2" key="1">
    <citation type="submission" date="2020-08" db="EMBL/GenBank/DDBJ databases">
        <title>Genome sequencing and assembly of the red palm weevil Rhynchophorus ferrugineus.</title>
        <authorList>
            <person name="Dias G.B."/>
            <person name="Bergman C.M."/>
            <person name="Manee M."/>
        </authorList>
    </citation>
    <scope>NUCLEOTIDE SEQUENCE</scope>
    <source>
        <strain evidence="2">AA-2017</strain>
        <tissue evidence="2">Whole larva</tissue>
    </source>
</reference>
<dbReference type="AlphaFoldDB" id="A0A834M9Q6"/>
<feature type="compositionally biased region" description="Acidic residues" evidence="1">
    <location>
        <begin position="58"/>
        <end position="68"/>
    </location>
</feature>
<name>A0A834M9Q6_RHYFE</name>
<feature type="region of interest" description="Disordered" evidence="1">
    <location>
        <begin position="54"/>
        <end position="76"/>
    </location>
</feature>
<evidence type="ECO:0000313" key="2">
    <source>
        <dbReference type="EMBL" id="KAF7277016.1"/>
    </source>
</evidence>
<dbReference type="EMBL" id="JAACXV010004593">
    <property type="protein sequence ID" value="KAF7277016.1"/>
    <property type="molecule type" value="Genomic_DNA"/>
</dbReference>